<comment type="caution">
    <text evidence="1">The sequence shown here is derived from an EMBL/GenBank/DDBJ whole genome shotgun (WGS) entry which is preliminary data.</text>
</comment>
<dbReference type="Proteomes" id="UP001157914">
    <property type="component" value="Unassembled WGS sequence"/>
</dbReference>
<dbReference type="PROSITE" id="PS51257">
    <property type="entry name" value="PROKAR_LIPOPROTEIN"/>
    <property type="match status" value="1"/>
</dbReference>
<sequence>MRNTAVLLCVVFGSCSHHPLVEDVTIDSFQIMQKIRCETVDALEDIIVQQLKTGGADEIALAQRIERNEVEVADISIGSLPRNLQGAWKAYEDTVLAFAFRFFVQETNGANGELKFSFPFTDGTLGLTIGTENGLQRIGERKFTIAETVSELSNEVDCSDTSKKQGGNIFYPISGEIGMYEVLNTFFNISRSVTTVNAYTDRIEFTTTISGSVSPSIELSRADLTNASAKVSAGRVDTHQLLFTVDVDDGKSFQVINREQILRLPSPSRASTENRKARAIRTLEQEQFLINNDEVKNIILSNPQ</sequence>
<evidence type="ECO:0000313" key="2">
    <source>
        <dbReference type="Proteomes" id="UP001157914"/>
    </source>
</evidence>
<reference evidence="1 2" key="1">
    <citation type="submission" date="2017-05" db="EMBL/GenBank/DDBJ databases">
        <authorList>
            <person name="Varghese N."/>
            <person name="Submissions S."/>
        </authorList>
    </citation>
    <scope>NUCLEOTIDE SEQUENCE [LARGE SCALE GENOMIC DNA]</scope>
    <source>
        <strain evidence="1 2">DSM 15949</strain>
    </source>
</reference>
<organism evidence="1 2">
    <name type="scientific">Roseibium denhamense</name>
    <dbReference type="NCBI Taxonomy" id="76305"/>
    <lineage>
        <taxon>Bacteria</taxon>
        <taxon>Pseudomonadati</taxon>
        <taxon>Pseudomonadota</taxon>
        <taxon>Alphaproteobacteria</taxon>
        <taxon>Hyphomicrobiales</taxon>
        <taxon>Stappiaceae</taxon>
        <taxon>Roseibium</taxon>
    </lineage>
</organism>
<dbReference type="EMBL" id="FXTT01000005">
    <property type="protein sequence ID" value="SMP33672.1"/>
    <property type="molecule type" value="Genomic_DNA"/>
</dbReference>
<evidence type="ECO:0008006" key="3">
    <source>
        <dbReference type="Google" id="ProtNLM"/>
    </source>
</evidence>
<evidence type="ECO:0000313" key="1">
    <source>
        <dbReference type="EMBL" id="SMP33672.1"/>
    </source>
</evidence>
<keyword evidence="2" id="KW-1185">Reference proteome</keyword>
<protein>
    <recommendedName>
        <fullName evidence="3">Lipoprotein</fullName>
    </recommendedName>
</protein>
<accession>A0ABY1PI05</accession>
<proteinExistence type="predicted"/>
<gene>
    <name evidence="1" type="ORF">SAMN06265374_3830</name>
</gene>
<name>A0ABY1PI05_9HYPH</name>
<dbReference type="RefSeq" id="WP_155189820.1">
    <property type="nucleotide sequence ID" value="NZ_BAAAEA010000001.1"/>
</dbReference>